<keyword evidence="2" id="KW-1185">Reference proteome</keyword>
<gene>
    <name evidence="1" type="ORF">NKI27_00595</name>
</gene>
<accession>A0ABY6N2Q8</accession>
<protein>
    <submittedName>
        <fullName evidence="1">Uncharacterized protein</fullName>
    </submittedName>
</protein>
<dbReference type="EMBL" id="CP100390">
    <property type="protein sequence ID" value="UZE96277.1"/>
    <property type="molecule type" value="Genomic_DNA"/>
</dbReference>
<sequence length="76" mass="8678">MRLEEAKKSNNESILVAADIVPNSAKKGDWVLLMKERDGKSHFLVTDNDEIQSFKSIDDAVKALQHIGYRRAKLFF</sequence>
<dbReference type="RefSeq" id="WP_265047761.1">
    <property type="nucleotide sequence ID" value="NZ_CP100390.1"/>
</dbReference>
<evidence type="ECO:0000313" key="1">
    <source>
        <dbReference type="EMBL" id="UZE96277.1"/>
    </source>
</evidence>
<evidence type="ECO:0000313" key="2">
    <source>
        <dbReference type="Proteomes" id="UP001163739"/>
    </source>
</evidence>
<organism evidence="1 2">
    <name type="scientific">Alkalimarinus alittae</name>
    <dbReference type="NCBI Taxonomy" id="2961619"/>
    <lineage>
        <taxon>Bacteria</taxon>
        <taxon>Pseudomonadati</taxon>
        <taxon>Pseudomonadota</taxon>
        <taxon>Gammaproteobacteria</taxon>
        <taxon>Alteromonadales</taxon>
        <taxon>Alteromonadaceae</taxon>
        <taxon>Alkalimarinus</taxon>
    </lineage>
</organism>
<proteinExistence type="predicted"/>
<dbReference type="Proteomes" id="UP001163739">
    <property type="component" value="Chromosome"/>
</dbReference>
<reference evidence="1" key="1">
    <citation type="submission" date="2022-06" db="EMBL/GenBank/DDBJ databases">
        <title>Alkalimarinus sp. nov., isolated from gut of a Alitta virens.</title>
        <authorList>
            <person name="Yang A.I."/>
            <person name="Shin N.-R."/>
        </authorList>
    </citation>
    <scope>NUCLEOTIDE SEQUENCE</scope>
    <source>
        <strain evidence="1">A2M4</strain>
    </source>
</reference>
<name>A0ABY6N2Q8_9ALTE</name>